<dbReference type="PROSITE" id="PS51257">
    <property type="entry name" value="PROKAR_LIPOPROTEIN"/>
    <property type="match status" value="1"/>
</dbReference>
<reference evidence="2 3" key="1">
    <citation type="submission" date="2017-03" db="EMBL/GenBank/DDBJ databases">
        <title>Genome analysis of Rhizobial strains effectives or ineffectives for nitrogen fixation isolated from bean seeds.</title>
        <authorList>
            <person name="Peralta H."/>
            <person name="Aguilar-Vera A."/>
            <person name="Mora Y."/>
            <person name="Vargas-Lagunas C."/>
            <person name="Girard L."/>
            <person name="Mora J."/>
        </authorList>
    </citation>
    <scope>NUCLEOTIDE SEQUENCE [LARGE SCALE GENOMIC DNA]</scope>
    <source>
        <strain evidence="2 3">CCGM3</strain>
    </source>
</reference>
<name>A0A370KLD7_9HYPH</name>
<accession>A0A370KLD7</accession>
<feature type="signal peptide" evidence="1">
    <location>
        <begin position="1"/>
        <end position="22"/>
    </location>
</feature>
<dbReference type="AlphaFoldDB" id="A0A370KLD7"/>
<evidence type="ECO:0000256" key="1">
    <source>
        <dbReference type="SAM" id="SignalP"/>
    </source>
</evidence>
<protein>
    <submittedName>
        <fullName evidence="2">Entericidin</fullName>
    </submittedName>
</protein>
<dbReference type="EMBL" id="NAAC01000018">
    <property type="protein sequence ID" value="RDJ08981.1"/>
    <property type="molecule type" value="Genomic_DNA"/>
</dbReference>
<evidence type="ECO:0000313" key="3">
    <source>
        <dbReference type="Proteomes" id="UP000254939"/>
    </source>
</evidence>
<feature type="chain" id="PRO_5016811630" evidence="1">
    <location>
        <begin position="23"/>
        <end position="52"/>
    </location>
</feature>
<sequence>MTKSAVIIVLAFSSLMSLSSCANTANGLAKDGREASSALDQSTHRILRAGAN</sequence>
<evidence type="ECO:0000313" key="2">
    <source>
        <dbReference type="EMBL" id="RDJ08981.1"/>
    </source>
</evidence>
<organism evidence="2 3">
    <name type="scientific">Rhizobium grahamii</name>
    <dbReference type="NCBI Taxonomy" id="1120045"/>
    <lineage>
        <taxon>Bacteria</taxon>
        <taxon>Pseudomonadati</taxon>
        <taxon>Pseudomonadota</taxon>
        <taxon>Alphaproteobacteria</taxon>
        <taxon>Hyphomicrobiales</taxon>
        <taxon>Rhizobiaceae</taxon>
        <taxon>Rhizobium/Agrobacterium group</taxon>
        <taxon>Rhizobium</taxon>
    </lineage>
</organism>
<comment type="caution">
    <text evidence="2">The sequence shown here is derived from an EMBL/GenBank/DDBJ whole genome shotgun (WGS) entry which is preliminary data.</text>
</comment>
<dbReference type="OrthoDB" id="8396979at2"/>
<dbReference type="Proteomes" id="UP000254939">
    <property type="component" value="Unassembled WGS sequence"/>
</dbReference>
<proteinExistence type="predicted"/>
<gene>
    <name evidence="2" type="ORF">B5K06_20835</name>
</gene>
<keyword evidence="1" id="KW-0732">Signal</keyword>